<dbReference type="InterPro" id="IPR045706">
    <property type="entry name" value="DUF6062"/>
</dbReference>
<proteinExistence type="predicted"/>
<dbReference type="RefSeq" id="WP_226391654.1">
    <property type="nucleotide sequence ID" value="NZ_JADCKB010000001.1"/>
</dbReference>
<evidence type="ECO:0008006" key="3">
    <source>
        <dbReference type="Google" id="ProtNLM"/>
    </source>
</evidence>
<evidence type="ECO:0000313" key="2">
    <source>
        <dbReference type="Proteomes" id="UP000806542"/>
    </source>
</evidence>
<accession>A0A9D5M1Y5</accession>
<dbReference type="EMBL" id="JADCKB010000001">
    <property type="protein sequence ID" value="MBE5039110.1"/>
    <property type="molecule type" value="Genomic_DNA"/>
</dbReference>
<protein>
    <recommendedName>
        <fullName evidence="3">ABC transporter substrate-binding protein</fullName>
    </recommendedName>
</protein>
<gene>
    <name evidence="1" type="ORF">INF28_01325</name>
</gene>
<sequence length="248" mass="29184">MKEELYTIPVNEAFDKQDECAFCALHQKLEKDILDYVMGPSYMEEDVRGETDRLGFCEEHYRQMFQAGNRLGLALMLSTHMKKLRADMQKLLPEELDAADSGRRGLFKKQEAAGPFVQYAQEVEDSCYACRRMAGRMNSYVDTFFYLWKKEPEFRQKVLSGKGFCLKHFKRVMEEGKKRLSSAEYRDFLKQLIPVQTENFQRVEEDVDWFIQKFDYRFQKEPWKNSKDAVERAILKIAGVNVGEGEKK</sequence>
<dbReference type="Pfam" id="PF19538">
    <property type="entry name" value="DUF6062"/>
    <property type="match status" value="1"/>
</dbReference>
<evidence type="ECO:0000313" key="1">
    <source>
        <dbReference type="EMBL" id="MBE5039110.1"/>
    </source>
</evidence>
<reference evidence="1" key="1">
    <citation type="submission" date="2020-10" db="EMBL/GenBank/DDBJ databases">
        <title>ChiBAC.</title>
        <authorList>
            <person name="Zenner C."/>
            <person name="Hitch T.C.A."/>
            <person name="Clavel T."/>
        </authorList>
    </citation>
    <scope>NUCLEOTIDE SEQUENCE</scope>
    <source>
        <strain evidence="1">DSM 107454</strain>
    </source>
</reference>
<organism evidence="1 2">
    <name type="scientific">Ructibacterium gallinarum</name>
    <dbReference type="NCBI Taxonomy" id="2779355"/>
    <lineage>
        <taxon>Bacteria</taxon>
        <taxon>Bacillati</taxon>
        <taxon>Bacillota</taxon>
        <taxon>Clostridia</taxon>
        <taxon>Eubacteriales</taxon>
        <taxon>Oscillospiraceae</taxon>
        <taxon>Ructibacterium</taxon>
    </lineage>
</organism>
<comment type="caution">
    <text evidence="1">The sequence shown here is derived from an EMBL/GenBank/DDBJ whole genome shotgun (WGS) entry which is preliminary data.</text>
</comment>
<keyword evidence="2" id="KW-1185">Reference proteome</keyword>
<dbReference type="AlphaFoldDB" id="A0A9D5M1Y5"/>
<name>A0A9D5M1Y5_9FIRM</name>
<dbReference type="Proteomes" id="UP000806542">
    <property type="component" value="Unassembled WGS sequence"/>
</dbReference>